<proteinExistence type="predicted"/>
<name>A0A0E9SCE9_ANGAN</name>
<evidence type="ECO:0000313" key="1">
    <source>
        <dbReference type="EMBL" id="JAH38912.1"/>
    </source>
</evidence>
<reference evidence="1" key="1">
    <citation type="submission" date="2014-11" db="EMBL/GenBank/DDBJ databases">
        <authorList>
            <person name="Amaro Gonzalez C."/>
        </authorList>
    </citation>
    <scope>NUCLEOTIDE SEQUENCE</scope>
</reference>
<protein>
    <submittedName>
        <fullName evidence="1">Uncharacterized protein</fullName>
    </submittedName>
</protein>
<dbReference type="EMBL" id="GBXM01069665">
    <property type="protein sequence ID" value="JAH38912.1"/>
    <property type="molecule type" value="Transcribed_RNA"/>
</dbReference>
<accession>A0A0E9SCE9</accession>
<dbReference type="AlphaFoldDB" id="A0A0E9SCE9"/>
<organism evidence="1">
    <name type="scientific">Anguilla anguilla</name>
    <name type="common">European freshwater eel</name>
    <name type="synonym">Muraena anguilla</name>
    <dbReference type="NCBI Taxonomy" id="7936"/>
    <lineage>
        <taxon>Eukaryota</taxon>
        <taxon>Metazoa</taxon>
        <taxon>Chordata</taxon>
        <taxon>Craniata</taxon>
        <taxon>Vertebrata</taxon>
        <taxon>Euteleostomi</taxon>
        <taxon>Actinopterygii</taxon>
        <taxon>Neopterygii</taxon>
        <taxon>Teleostei</taxon>
        <taxon>Anguilliformes</taxon>
        <taxon>Anguillidae</taxon>
        <taxon>Anguilla</taxon>
    </lineage>
</organism>
<sequence>MPMFILCYIANNYCKNWSITFAQTKTKGNR</sequence>
<reference evidence="1" key="2">
    <citation type="journal article" date="2015" name="Fish Shellfish Immunol.">
        <title>Early steps in the European eel (Anguilla anguilla)-Vibrio vulnificus interaction in the gills: Role of the RtxA13 toxin.</title>
        <authorList>
            <person name="Callol A."/>
            <person name="Pajuelo D."/>
            <person name="Ebbesson L."/>
            <person name="Teles M."/>
            <person name="MacKenzie S."/>
            <person name="Amaro C."/>
        </authorList>
    </citation>
    <scope>NUCLEOTIDE SEQUENCE</scope>
</reference>